<keyword evidence="1" id="KW-0472">Membrane</keyword>
<evidence type="ECO:0000256" key="1">
    <source>
        <dbReference type="SAM" id="Phobius"/>
    </source>
</evidence>
<accession>A0ABU1V099</accession>
<gene>
    <name evidence="2" type="ORF">J2X05_002908</name>
</gene>
<keyword evidence="1" id="KW-0812">Transmembrane</keyword>
<sequence>MNIKNPLNTNWRLLSNLGQSKLVRSSYIWMIVIPVAAKVLENIAPEVELHIFNQVFNLTLILPFSWKALYFSSLLFACGTIIYQIFCPKIVKEYPTFKDFLESHQDSSFIISEAYKHFQYPQKYMDHTGLNVPQLLDQYQSLFQLYRVFTGNDALDAAKRLIERRKGATDTHPVDGYIQEALYEFKSESKEVLLADRGVQLAVFDYILENLSLEEAKKGAAFWFTWNNANVAKSKIRAICFLCYVLAFAFLGFVLVQNLLSVICA</sequence>
<dbReference type="EMBL" id="JAVDVX010000005">
    <property type="protein sequence ID" value="MDR7090882.1"/>
    <property type="molecule type" value="Genomic_DNA"/>
</dbReference>
<keyword evidence="3" id="KW-1185">Reference proteome</keyword>
<organism evidence="2 3">
    <name type="scientific">Cellvibrio fibrivorans</name>
    <dbReference type="NCBI Taxonomy" id="126350"/>
    <lineage>
        <taxon>Bacteria</taxon>
        <taxon>Pseudomonadati</taxon>
        <taxon>Pseudomonadota</taxon>
        <taxon>Gammaproteobacteria</taxon>
        <taxon>Cellvibrionales</taxon>
        <taxon>Cellvibrionaceae</taxon>
        <taxon>Cellvibrio</taxon>
    </lineage>
</organism>
<feature type="transmembrane region" description="Helical" evidence="1">
    <location>
        <begin position="238"/>
        <end position="260"/>
    </location>
</feature>
<keyword evidence="1" id="KW-1133">Transmembrane helix</keyword>
<comment type="caution">
    <text evidence="2">The sequence shown here is derived from an EMBL/GenBank/DDBJ whole genome shotgun (WGS) entry which is preliminary data.</text>
</comment>
<dbReference type="RefSeq" id="WP_310073568.1">
    <property type="nucleotide sequence ID" value="NZ_JAVDVX010000005.1"/>
</dbReference>
<protein>
    <submittedName>
        <fullName evidence="2">Phosphatase</fullName>
    </submittedName>
</protein>
<evidence type="ECO:0000313" key="3">
    <source>
        <dbReference type="Proteomes" id="UP001253595"/>
    </source>
</evidence>
<dbReference type="Proteomes" id="UP001253595">
    <property type="component" value="Unassembled WGS sequence"/>
</dbReference>
<reference evidence="2 3" key="1">
    <citation type="submission" date="2023-07" db="EMBL/GenBank/DDBJ databases">
        <title>Sorghum-associated microbial communities from plants grown in Nebraska, USA.</title>
        <authorList>
            <person name="Schachtman D."/>
        </authorList>
    </citation>
    <scope>NUCLEOTIDE SEQUENCE [LARGE SCALE GENOMIC DNA]</scope>
    <source>
        <strain evidence="2 3">BE190</strain>
    </source>
</reference>
<evidence type="ECO:0000313" key="2">
    <source>
        <dbReference type="EMBL" id="MDR7090882.1"/>
    </source>
</evidence>
<feature type="transmembrane region" description="Helical" evidence="1">
    <location>
        <begin position="68"/>
        <end position="86"/>
    </location>
</feature>
<name>A0ABU1V099_9GAMM</name>
<proteinExistence type="predicted"/>